<evidence type="ECO:0000313" key="2">
    <source>
        <dbReference type="EMBL" id="WTT17337.1"/>
    </source>
</evidence>
<feature type="transmembrane region" description="Helical" evidence="1">
    <location>
        <begin position="89"/>
        <end position="107"/>
    </location>
</feature>
<keyword evidence="1" id="KW-0472">Membrane</keyword>
<evidence type="ECO:0000256" key="1">
    <source>
        <dbReference type="SAM" id="Phobius"/>
    </source>
</evidence>
<feature type="transmembrane region" description="Helical" evidence="1">
    <location>
        <begin position="55"/>
        <end position="77"/>
    </location>
</feature>
<proteinExistence type="predicted"/>
<gene>
    <name evidence="2" type="ORF">OHA22_18240</name>
</gene>
<name>A0AAU2A0H4_9ACTN</name>
<accession>A0AAU2A0H4</accession>
<evidence type="ECO:0008006" key="3">
    <source>
        <dbReference type="Google" id="ProtNLM"/>
    </source>
</evidence>
<keyword evidence="1" id="KW-0812">Transmembrane</keyword>
<feature type="transmembrane region" description="Helical" evidence="1">
    <location>
        <begin position="28"/>
        <end position="49"/>
    </location>
</feature>
<sequence>MTANMSRTEVQPGPVEKVSWRRVAMIRWSLCALVCAGGSAGLGWLVPAAPLPNPFGAAALLLAWLVLPLATVLVPLFWLRRVPRKQRKVAWQFLVPVIAGVVLGVLGNQAGDQAALADRGRWTEAVVVHKEQRKTDQCTMRASGGREISPSLSEGDGCGEWVSEGDTLRVRYDPEGVASPVEDVDTTSYGMPLAYLIVAAVVMGTWGGVRQSRWDREYDAGGGQG</sequence>
<protein>
    <recommendedName>
        <fullName evidence="3">DUF3592 domain-containing protein</fullName>
    </recommendedName>
</protein>
<reference evidence="2" key="1">
    <citation type="submission" date="2022-10" db="EMBL/GenBank/DDBJ databases">
        <title>The complete genomes of actinobacterial strains from the NBC collection.</title>
        <authorList>
            <person name="Joergensen T.S."/>
            <person name="Alvarez Arevalo M."/>
            <person name="Sterndorff E.B."/>
            <person name="Faurdal D."/>
            <person name="Vuksanovic O."/>
            <person name="Mourched A.-S."/>
            <person name="Charusanti P."/>
            <person name="Shaw S."/>
            <person name="Blin K."/>
            <person name="Weber T."/>
        </authorList>
    </citation>
    <scope>NUCLEOTIDE SEQUENCE</scope>
    <source>
        <strain evidence="2">NBC_00093</strain>
    </source>
</reference>
<organism evidence="2">
    <name type="scientific">Streptomyces sp. NBC_00093</name>
    <dbReference type="NCBI Taxonomy" id="2975649"/>
    <lineage>
        <taxon>Bacteria</taxon>
        <taxon>Bacillati</taxon>
        <taxon>Actinomycetota</taxon>
        <taxon>Actinomycetes</taxon>
        <taxon>Kitasatosporales</taxon>
        <taxon>Streptomycetaceae</taxon>
        <taxon>Streptomyces</taxon>
    </lineage>
</organism>
<dbReference type="AlphaFoldDB" id="A0AAU2A0H4"/>
<feature type="transmembrane region" description="Helical" evidence="1">
    <location>
        <begin position="189"/>
        <end position="209"/>
    </location>
</feature>
<keyword evidence="1" id="KW-1133">Transmembrane helix</keyword>
<dbReference type="EMBL" id="CP108222">
    <property type="protein sequence ID" value="WTT17337.1"/>
    <property type="molecule type" value="Genomic_DNA"/>
</dbReference>